<gene>
    <name evidence="5" type="primary">egtB_6</name>
    <name evidence="5" type="ORF">SIID45300_02252</name>
</gene>
<dbReference type="PROSITE" id="PS50011">
    <property type="entry name" value="PROTEIN_KINASE_DOM"/>
    <property type="match status" value="1"/>
</dbReference>
<evidence type="ECO:0000313" key="6">
    <source>
        <dbReference type="Proteomes" id="UP001628193"/>
    </source>
</evidence>
<protein>
    <submittedName>
        <fullName evidence="5">Hercynine oxygenase</fullName>
        <ecNumber evidence="5">1.14.99.50</ecNumber>
    </submittedName>
</protein>
<evidence type="ECO:0000313" key="5">
    <source>
        <dbReference type="EMBL" id="GAB0057918.1"/>
    </source>
</evidence>
<dbReference type="EMBL" id="BAAFGK010000004">
    <property type="protein sequence ID" value="GAB0057918.1"/>
    <property type="molecule type" value="Genomic_DNA"/>
</dbReference>
<keyword evidence="6" id="KW-1185">Reference proteome</keyword>
<keyword evidence="5" id="KW-0560">Oxidoreductase</keyword>
<keyword evidence="1 3" id="KW-0547">Nucleotide-binding</keyword>
<dbReference type="InterPro" id="IPR005532">
    <property type="entry name" value="SUMF_dom"/>
</dbReference>
<dbReference type="Gene3D" id="3.30.200.20">
    <property type="entry name" value="Phosphorylase Kinase, domain 1"/>
    <property type="match status" value="1"/>
</dbReference>
<dbReference type="InterPro" id="IPR011009">
    <property type="entry name" value="Kinase-like_dom_sf"/>
</dbReference>
<dbReference type="Pfam" id="PF00069">
    <property type="entry name" value="Pkinase"/>
    <property type="match status" value="1"/>
</dbReference>
<accession>A0ABQ0CAK4</accession>
<dbReference type="Gene3D" id="3.90.1580.10">
    <property type="entry name" value="paralog of FGE (formylglycine-generating enzyme)"/>
    <property type="match status" value="1"/>
</dbReference>
<dbReference type="RefSeq" id="WP_420905604.1">
    <property type="nucleotide sequence ID" value="NZ_BAAFGK010000004.1"/>
</dbReference>
<evidence type="ECO:0000256" key="2">
    <source>
        <dbReference type="ARBA" id="ARBA00022840"/>
    </source>
</evidence>
<evidence type="ECO:0000259" key="4">
    <source>
        <dbReference type="PROSITE" id="PS50011"/>
    </source>
</evidence>
<dbReference type="PANTHER" id="PTHR23150">
    <property type="entry name" value="SULFATASE MODIFYING FACTOR 1, 2"/>
    <property type="match status" value="1"/>
</dbReference>
<proteinExistence type="predicted"/>
<dbReference type="InterPro" id="IPR017441">
    <property type="entry name" value="Protein_kinase_ATP_BS"/>
</dbReference>
<dbReference type="Gene3D" id="1.10.510.10">
    <property type="entry name" value="Transferase(Phosphotransferase) domain 1"/>
    <property type="match status" value="1"/>
</dbReference>
<dbReference type="EC" id="1.14.99.50" evidence="5"/>
<dbReference type="PROSITE" id="PS00107">
    <property type="entry name" value="PROTEIN_KINASE_ATP"/>
    <property type="match status" value="1"/>
</dbReference>
<evidence type="ECO:0000256" key="1">
    <source>
        <dbReference type="ARBA" id="ARBA00022741"/>
    </source>
</evidence>
<dbReference type="SMART" id="SM00220">
    <property type="entry name" value="S_TKc"/>
    <property type="match status" value="1"/>
</dbReference>
<feature type="domain" description="Protein kinase" evidence="4">
    <location>
        <begin position="19"/>
        <end position="324"/>
    </location>
</feature>
<organism evidence="5 6">
    <name type="scientific">Candidatus Magnetaquiglobus chichijimensis</name>
    <dbReference type="NCBI Taxonomy" id="3141448"/>
    <lineage>
        <taxon>Bacteria</taxon>
        <taxon>Pseudomonadati</taxon>
        <taxon>Pseudomonadota</taxon>
        <taxon>Magnetococcia</taxon>
        <taxon>Magnetococcales</taxon>
        <taxon>Candidatus Magnetaquicoccaceae</taxon>
        <taxon>Candidatus Magnetaquiglobus</taxon>
    </lineage>
</organism>
<dbReference type="PANTHER" id="PTHR23150:SF19">
    <property type="entry name" value="FORMYLGLYCINE-GENERATING ENZYME"/>
    <property type="match status" value="1"/>
</dbReference>
<name>A0ABQ0CAK4_9PROT</name>
<dbReference type="SUPFAM" id="SSF56112">
    <property type="entry name" value="Protein kinase-like (PK-like)"/>
    <property type="match status" value="1"/>
</dbReference>
<feature type="binding site" evidence="3">
    <location>
        <position position="48"/>
    </location>
    <ligand>
        <name>ATP</name>
        <dbReference type="ChEBI" id="CHEBI:30616"/>
    </ligand>
</feature>
<sequence>MEISLEYAQKILQQRLPSYQIVRWLGSGSYGVVYLAEDSDTRQQFAVKIFRMERHSAVSKEDGTITDAVTRLNRDWKLLQEQHALLKRCPSIVEIPIFFSLRVADGLESRSKASALGIAVMEYYPENLHDHVLEPIACKGQPWSESHRLKLLRALAEAMRQLHTLTDQEGRPFVYEDLKPTNVLVRMPTKGEMPQVVIGDIGGLRQVGLSGSSGGQVTMAYAAPEKVVEMKSPDERSVVYSFGLVGFFILEGRIPHDDVEGLVERFSSLDTDPGFTPRMSAGLGAVTQVLRRCLKTDRNLRYANFDEVCRALTLWAGDTPEPMVGSKSAVPPLPDGSLKIPKSIQVPASRVPEPKAILINGGKDAISAQKPNIFSTFSSILKGAVAPRFSKNPKLGDEWRCPVTGMVFLWIPGGIFMMGNDKTYDAKPRHEVELDGFWMGKYPVTQGEWQKVMQSNPSKYKKGDLYPVESVLWDDVQRFIAELNRQVDDKYRLPTEAEWEYACRAGSQAAYCFGDDEDKLGKYAVYCSNSGAKWVGIGKGRSLTQDGLNEVGTKKPNAWGLHDMHGNVWEWCQDWYDKDYYANSPRRNPRGPDEGYSRVNRGGCWGSNPAYVRSAYRRCNTPDARYGNLGFRLARTDS</sequence>
<dbReference type="InterPro" id="IPR051043">
    <property type="entry name" value="Sulfatase_Mod_Factor_Kinase"/>
</dbReference>
<dbReference type="Pfam" id="PF03781">
    <property type="entry name" value="FGE-sulfatase"/>
    <property type="match status" value="1"/>
</dbReference>
<dbReference type="SUPFAM" id="SSF56436">
    <property type="entry name" value="C-type lectin-like"/>
    <property type="match status" value="1"/>
</dbReference>
<dbReference type="Proteomes" id="UP001628193">
    <property type="component" value="Unassembled WGS sequence"/>
</dbReference>
<dbReference type="InterPro" id="IPR016187">
    <property type="entry name" value="CTDL_fold"/>
</dbReference>
<dbReference type="PROSITE" id="PS00108">
    <property type="entry name" value="PROTEIN_KINASE_ST"/>
    <property type="match status" value="1"/>
</dbReference>
<dbReference type="InterPro" id="IPR008271">
    <property type="entry name" value="Ser/Thr_kinase_AS"/>
</dbReference>
<reference evidence="5 6" key="1">
    <citation type="submission" date="2024-05" db="EMBL/GenBank/DDBJ databases">
        <authorList>
            <consortium name="Candidatus Magnetaquicoccaceae bacterium FCR-1 genome sequencing consortium"/>
            <person name="Shimoshige H."/>
            <person name="Shimamura S."/>
            <person name="Taoka A."/>
            <person name="Kobayashi H."/>
            <person name="Maekawa T."/>
        </authorList>
    </citation>
    <scope>NUCLEOTIDE SEQUENCE [LARGE SCALE GENOMIC DNA]</scope>
    <source>
        <strain evidence="5 6">FCR-1</strain>
    </source>
</reference>
<keyword evidence="2 3" id="KW-0067">ATP-binding</keyword>
<evidence type="ECO:0000256" key="3">
    <source>
        <dbReference type="PROSITE-ProRule" id="PRU10141"/>
    </source>
</evidence>
<dbReference type="GO" id="GO:0044875">
    <property type="term" value="F:gamma-glutamyl hercynylcysteine sulfoxide synthase activity"/>
    <property type="evidence" value="ECO:0007669"/>
    <property type="project" value="UniProtKB-EC"/>
</dbReference>
<comment type="caution">
    <text evidence="5">The sequence shown here is derived from an EMBL/GenBank/DDBJ whole genome shotgun (WGS) entry which is preliminary data.</text>
</comment>
<dbReference type="InterPro" id="IPR042095">
    <property type="entry name" value="SUMF_sf"/>
</dbReference>
<reference evidence="5 6" key="2">
    <citation type="submission" date="2024-09" db="EMBL/GenBank/DDBJ databases">
        <title>Draft genome sequence of Candidatus Magnetaquicoccaceae bacterium FCR-1.</title>
        <authorList>
            <person name="Shimoshige H."/>
            <person name="Shimamura S."/>
            <person name="Taoka A."/>
            <person name="Kobayashi H."/>
            <person name="Maekawa T."/>
        </authorList>
    </citation>
    <scope>NUCLEOTIDE SEQUENCE [LARGE SCALE GENOMIC DNA]</scope>
    <source>
        <strain evidence="5 6">FCR-1</strain>
    </source>
</reference>
<dbReference type="InterPro" id="IPR000719">
    <property type="entry name" value="Prot_kinase_dom"/>
</dbReference>